<feature type="transmembrane region" description="Helical" evidence="1">
    <location>
        <begin position="238"/>
        <end position="256"/>
    </location>
</feature>
<feature type="transmembrane region" description="Helical" evidence="1">
    <location>
        <begin position="296"/>
        <end position="317"/>
    </location>
</feature>
<dbReference type="AlphaFoldDB" id="A0A3L8PTP6"/>
<dbReference type="Proteomes" id="UP000281474">
    <property type="component" value="Unassembled WGS sequence"/>
</dbReference>
<dbReference type="Pfam" id="PF05940">
    <property type="entry name" value="NnrS"/>
    <property type="match status" value="1"/>
</dbReference>
<feature type="transmembrane region" description="Helical" evidence="1">
    <location>
        <begin position="21"/>
        <end position="43"/>
    </location>
</feature>
<feature type="transmembrane region" description="Helical" evidence="1">
    <location>
        <begin position="92"/>
        <end position="108"/>
    </location>
</feature>
<reference evidence="2 3" key="1">
    <citation type="submission" date="2018-09" db="EMBL/GenBank/DDBJ databases">
        <title>Phylogeny of the Shewanellaceae, and recommendation for two new genera, Pseudoshewanella and Parashewanella.</title>
        <authorList>
            <person name="Wang G."/>
        </authorList>
    </citation>
    <scope>NUCLEOTIDE SEQUENCE [LARGE SCALE GENOMIC DNA]</scope>
    <source>
        <strain evidence="2 3">C51</strain>
    </source>
</reference>
<dbReference type="InterPro" id="IPR010266">
    <property type="entry name" value="NnrS"/>
</dbReference>
<dbReference type="EMBL" id="QZEI01000055">
    <property type="protein sequence ID" value="RLV58780.1"/>
    <property type="molecule type" value="Genomic_DNA"/>
</dbReference>
<feature type="transmembrane region" description="Helical" evidence="1">
    <location>
        <begin position="63"/>
        <end position="80"/>
    </location>
</feature>
<comment type="caution">
    <text evidence="2">The sequence shown here is derived from an EMBL/GenBank/DDBJ whole genome shotgun (WGS) entry which is preliminary data.</text>
</comment>
<organism evidence="2 3">
    <name type="scientific">Parashewanella curva</name>
    <dbReference type="NCBI Taxonomy" id="2338552"/>
    <lineage>
        <taxon>Bacteria</taxon>
        <taxon>Pseudomonadati</taxon>
        <taxon>Pseudomonadota</taxon>
        <taxon>Gammaproteobacteria</taxon>
        <taxon>Alteromonadales</taxon>
        <taxon>Shewanellaceae</taxon>
        <taxon>Parashewanella</taxon>
    </lineage>
</organism>
<keyword evidence="1" id="KW-1133">Transmembrane helix</keyword>
<feature type="transmembrane region" description="Helical" evidence="1">
    <location>
        <begin position="329"/>
        <end position="347"/>
    </location>
</feature>
<dbReference type="OrthoDB" id="9770040at2"/>
<keyword evidence="1" id="KW-0812">Transmembrane</keyword>
<evidence type="ECO:0000256" key="1">
    <source>
        <dbReference type="SAM" id="Phobius"/>
    </source>
</evidence>
<proteinExistence type="predicted"/>
<dbReference type="RefSeq" id="WP_121839886.1">
    <property type="nucleotide sequence ID" value="NZ_ML014804.1"/>
</dbReference>
<feature type="transmembrane region" description="Helical" evidence="1">
    <location>
        <begin position="268"/>
        <end position="290"/>
    </location>
</feature>
<feature type="transmembrane region" description="Helical" evidence="1">
    <location>
        <begin position="214"/>
        <end position="232"/>
    </location>
</feature>
<feature type="transmembrane region" description="Helical" evidence="1">
    <location>
        <begin position="179"/>
        <end position="202"/>
    </location>
</feature>
<gene>
    <name evidence="2" type="ORF">D5018_15380</name>
</gene>
<name>A0A3L8PTP6_9GAMM</name>
<feature type="transmembrane region" description="Helical" evidence="1">
    <location>
        <begin position="148"/>
        <end position="167"/>
    </location>
</feature>
<feature type="transmembrane region" description="Helical" evidence="1">
    <location>
        <begin position="114"/>
        <end position="136"/>
    </location>
</feature>
<accession>A0A3L8PTP6</accession>
<evidence type="ECO:0000313" key="2">
    <source>
        <dbReference type="EMBL" id="RLV58780.1"/>
    </source>
</evidence>
<feature type="transmembrane region" description="Helical" evidence="1">
    <location>
        <begin position="353"/>
        <end position="377"/>
    </location>
</feature>
<evidence type="ECO:0000313" key="3">
    <source>
        <dbReference type="Proteomes" id="UP000281474"/>
    </source>
</evidence>
<keyword evidence="3" id="KW-1185">Reference proteome</keyword>
<keyword evidence="1" id="KW-0472">Membrane</keyword>
<sequence>MINIDEPAHKQFRPAIFRLGFRPFFLFGSIFSVFALGLWAMTLSGKINFQPHGNPIWWHGHEMIFGFVSAIVIGFLLTAVQNWTGQPGLKGWPLIGLFLLWLLGRVALLNSTLLSLPLAASIDLLFLPMASLALFISVYKVKQWRNMIFVPVLLLLTLMNAISYLGVFIADMSLMNTALYGAVIIITFIVALLGGRVIPFFTDRASDWQRTPNLPALEIATIATLALTLVAFFSGSELFLQIASALAGLVIFARWSRWGWNYTFKVPLLWSLHFSFIFIPIGLFLIAAGFPLSIGLHSLTVGGMGGMILAMMARVSLGHTGRQLVPPKPVVFGFALMILATIARITAGLVSDLYLPMIVTAVLFWCIAFGLFILFYASMLMQPRADGRPG</sequence>
<protein>
    <submittedName>
        <fullName evidence="2">NnrS family protein</fullName>
    </submittedName>
</protein>